<dbReference type="InterPro" id="IPR036490">
    <property type="entry name" value="ThsB_TIR-like_sf"/>
</dbReference>
<dbReference type="EMBL" id="MWLE01000084">
    <property type="protein sequence ID" value="OOV34250.1"/>
    <property type="molecule type" value="Genomic_DNA"/>
</dbReference>
<dbReference type="RefSeq" id="WP_078232442.1">
    <property type="nucleotide sequence ID" value="NZ_MWLE01000084.1"/>
</dbReference>
<protein>
    <recommendedName>
        <fullName evidence="1">Thoeris protein ThsB TIR-like domain-containing protein</fullName>
    </recommendedName>
</protein>
<name>A0A1T1D0E5_9SYNE</name>
<dbReference type="OrthoDB" id="9811746at2"/>
<dbReference type="Gene3D" id="3.40.50.11200">
    <property type="match status" value="1"/>
</dbReference>
<proteinExistence type="predicted"/>
<comment type="caution">
    <text evidence="2">The sequence shown here is derived from an EMBL/GenBank/DDBJ whole genome shotgun (WGS) entry which is preliminary data.</text>
</comment>
<gene>
    <name evidence="2" type="ORF">BV53_06075</name>
</gene>
<accession>A0A1T1D0E5</accession>
<dbReference type="Pfam" id="PF08937">
    <property type="entry name" value="ThsB_TIR"/>
    <property type="match status" value="1"/>
</dbReference>
<evidence type="ECO:0000313" key="2">
    <source>
        <dbReference type="EMBL" id="OOV34250.1"/>
    </source>
</evidence>
<organism evidence="2 3">
    <name type="scientific">Candidatus Synechococcus spongiarum LMB bulk15N</name>
    <dbReference type="NCBI Taxonomy" id="1943583"/>
    <lineage>
        <taxon>Bacteria</taxon>
        <taxon>Bacillati</taxon>
        <taxon>Cyanobacteriota</taxon>
        <taxon>Cyanophyceae</taxon>
        <taxon>Synechococcales</taxon>
        <taxon>Synechococcaceae</taxon>
        <taxon>Synechococcus</taxon>
    </lineage>
</organism>
<reference evidence="2 3" key="1">
    <citation type="submission" date="2017-02" db="EMBL/GenBank/DDBJ databases">
        <title>Draft Genome Sequences of 'Candidatus Synechococcus spongiarum', Cyanobacterial Symbionts of the Mediterranean Sponge Aplysina aerophoba from two locations.</title>
        <authorList>
            <person name="Slaby B.M."/>
            <person name="Hentschel U."/>
        </authorList>
    </citation>
    <scope>NUCLEOTIDE SEQUENCE [LARGE SCALE GENOMIC DNA]</scope>
    <source>
        <strain evidence="2">LMB bulk15N</strain>
    </source>
</reference>
<feature type="domain" description="Thoeris protein ThsB TIR-like" evidence="1">
    <location>
        <begin position="6"/>
        <end position="100"/>
    </location>
</feature>
<sequence>MARRTFFSFDYKEVWKVNQIRNLIRVLSIDTAGFQDASLWERVKKPSDLAIKRAIDNALERTTVTVVCVTERTARRKFIQYEIQKSLARGNGLVAVQIHEFRDQHGQAGRPGKIPPQIHAHGFKDYKYTKPADLSRWIEEAANLAEK</sequence>
<dbReference type="InterPro" id="IPR015032">
    <property type="entry name" value="ThsB__TIR-like_domain"/>
</dbReference>
<dbReference type="AlphaFoldDB" id="A0A1T1D0E5"/>
<dbReference type="Proteomes" id="UP000242590">
    <property type="component" value="Unassembled WGS sequence"/>
</dbReference>
<evidence type="ECO:0000259" key="1">
    <source>
        <dbReference type="Pfam" id="PF08937"/>
    </source>
</evidence>
<evidence type="ECO:0000313" key="3">
    <source>
        <dbReference type="Proteomes" id="UP000242590"/>
    </source>
</evidence>
<dbReference type="SUPFAM" id="SSF52206">
    <property type="entry name" value="Hypothetical protein MTH538"/>
    <property type="match status" value="1"/>
</dbReference>